<dbReference type="Proteomes" id="UP000887565">
    <property type="component" value="Unplaced"/>
</dbReference>
<protein>
    <submittedName>
        <fullName evidence="2">Uncharacterized protein</fullName>
    </submittedName>
</protein>
<proteinExistence type="predicted"/>
<sequence length="87" mass="10161">MAIFQHAFSCGVRKRFNNFLAGEIFFRSKFMLDVSSIDGSEPDYESFIHSKAIKFGKRAPFFNIFKIFFIKNTDLAKETLPRNTRII</sequence>
<reference evidence="2" key="1">
    <citation type="submission" date="2022-11" db="UniProtKB">
        <authorList>
            <consortium name="WormBaseParasite"/>
        </authorList>
    </citation>
    <scope>IDENTIFICATION</scope>
</reference>
<dbReference type="WBParaSite" id="nRc.2.0.1.t32865-RA">
    <property type="protein sequence ID" value="nRc.2.0.1.t32865-RA"/>
    <property type="gene ID" value="nRc.2.0.1.g32865"/>
</dbReference>
<keyword evidence="1" id="KW-1185">Reference proteome</keyword>
<dbReference type="AlphaFoldDB" id="A0A915K4U0"/>
<evidence type="ECO:0000313" key="2">
    <source>
        <dbReference type="WBParaSite" id="nRc.2.0.1.t32865-RA"/>
    </source>
</evidence>
<name>A0A915K4U0_ROMCU</name>
<evidence type="ECO:0000313" key="1">
    <source>
        <dbReference type="Proteomes" id="UP000887565"/>
    </source>
</evidence>
<accession>A0A915K4U0</accession>
<organism evidence="1 2">
    <name type="scientific">Romanomermis culicivorax</name>
    <name type="common">Nematode worm</name>
    <dbReference type="NCBI Taxonomy" id="13658"/>
    <lineage>
        <taxon>Eukaryota</taxon>
        <taxon>Metazoa</taxon>
        <taxon>Ecdysozoa</taxon>
        <taxon>Nematoda</taxon>
        <taxon>Enoplea</taxon>
        <taxon>Dorylaimia</taxon>
        <taxon>Mermithida</taxon>
        <taxon>Mermithoidea</taxon>
        <taxon>Mermithidae</taxon>
        <taxon>Romanomermis</taxon>
    </lineage>
</organism>